<comment type="similarity">
    <text evidence="1 4">Belongs to the D-isomer specific 2-hydroxyacid dehydrogenase family.</text>
</comment>
<dbReference type="PROSITE" id="PS00671">
    <property type="entry name" value="D_2_HYDROXYACID_DH_3"/>
    <property type="match status" value="1"/>
</dbReference>
<dbReference type="InterPro" id="IPR029752">
    <property type="entry name" value="D-isomer_DH_CS1"/>
</dbReference>
<dbReference type="InterPro" id="IPR006139">
    <property type="entry name" value="D-isomer_2_OHA_DH_cat_dom"/>
</dbReference>
<dbReference type="InterPro" id="IPR006140">
    <property type="entry name" value="D-isomer_DH_NAD-bd"/>
</dbReference>
<dbReference type="Pfam" id="PF00389">
    <property type="entry name" value="2-Hacid_dh"/>
    <property type="match status" value="1"/>
</dbReference>
<proteinExistence type="inferred from homology"/>
<accession>A0ABT2TA46</accession>
<feature type="domain" description="D-isomer specific 2-hydroxyacid dehydrogenase catalytic" evidence="5">
    <location>
        <begin position="21"/>
        <end position="315"/>
    </location>
</feature>
<dbReference type="Gene3D" id="3.40.50.720">
    <property type="entry name" value="NAD(P)-binding Rossmann-like Domain"/>
    <property type="match status" value="2"/>
</dbReference>
<evidence type="ECO:0000313" key="7">
    <source>
        <dbReference type="EMBL" id="MCU6747106.1"/>
    </source>
</evidence>
<name>A0ABT2TA46_9FIRM</name>
<dbReference type="Pfam" id="PF02826">
    <property type="entry name" value="2-Hacid_dh_C"/>
    <property type="match status" value="1"/>
</dbReference>
<dbReference type="CDD" id="cd12162">
    <property type="entry name" value="2-Hacid_dh_4"/>
    <property type="match status" value="1"/>
</dbReference>
<dbReference type="PANTHER" id="PTHR43761">
    <property type="entry name" value="D-ISOMER SPECIFIC 2-HYDROXYACID DEHYDROGENASE FAMILY PROTEIN (AFU_ORTHOLOGUE AFUA_1G13630)"/>
    <property type="match status" value="1"/>
</dbReference>
<dbReference type="EMBL" id="JAOQJX010000006">
    <property type="protein sequence ID" value="MCU6747106.1"/>
    <property type="molecule type" value="Genomic_DNA"/>
</dbReference>
<sequence>MKIVILDGYTENPGDLSWSELECIGELEIYDRTGNDNEVIIQRMKDAEIVLTNKTPISNYVIEHSEKLKYIGVLATGYNVIDVEAAHQKGIVVTNVPTYGTDAVAQYTIGLLLEICHHIGHHNAAVKSGKWQQCKDWCFWDYPLIELAGKTAGIIGFGRIGQAVGKRMKALGMKVYAHDAHPNLQGKDIAEYVDLDTIFKCSDVISLHCPLTKETENLIRESTLKKMKQGVILLNTSRGALIDEQALSHAIESGKVYAAAVDVVSTEPILANNPLLQTENCIITPHIAWAAKESRKRLMDIAINNVQSFLNGEPINMV</sequence>
<organism evidence="7 8">
    <name type="scientific">Faecalicatena acetigenes</name>
    <dbReference type="NCBI Taxonomy" id="2981790"/>
    <lineage>
        <taxon>Bacteria</taxon>
        <taxon>Bacillati</taxon>
        <taxon>Bacillota</taxon>
        <taxon>Clostridia</taxon>
        <taxon>Lachnospirales</taxon>
        <taxon>Lachnospiraceae</taxon>
        <taxon>Faecalicatena</taxon>
    </lineage>
</organism>
<dbReference type="InterPro" id="IPR029753">
    <property type="entry name" value="D-isomer_DH_CS"/>
</dbReference>
<reference evidence="7 8" key="1">
    <citation type="journal article" date="2021" name="ISME Commun">
        <title>Automated analysis of genomic sequences facilitates high-throughput and comprehensive description of bacteria.</title>
        <authorList>
            <person name="Hitch T.C.A."/>
        </authorList>
    </citation>
    <scope>NUCLEOTIDE SEQUENCE [LARGE SCALE GENOMIC DNA]</scope>
    <source>
        <strain evidence="7 8">H2_18</strain>
    </source>
</reference>
<keyword evidence="8" id="KW-1185">Reference proteome</keyword>
<evidence type="ECO:0000259" key="6">
    <source>
        <dbReference type="Pfam" id="PF02826"/>
    </source>
</evidence>
<dbReference type="RefSeq" id="WP_059066463.1">
    <property type="nucleotide sequence ID" value="NZ_JAOQJX010000006.1"/>
</dbReference>
<evidence type="ECO:0000259" key="5">
    <source>
        <dbReference type="Pfam" id="PF00389"/>
    </source>
</evidence>
<dbReference type="SUPFAM" id="SSF52283">
    <property type="entry name" value="Formate/glycerate dehydrogenase catalytic domain-like"/>
    <property type="match status" value="1"/>
</dbReference>
<evidence type="ECO:0000256" key="3">
    <source>
        <dbReference type="ARBA" id="ARBA00023027"/>
    </source>
</evidence>
<evidence type="ECO:0000256" key="4">
    <source>
        <dbReference type="RuleBase" id="RU003719"/>
    </source>
</evidence>
<protein>
    <submittedName>
        <fullName evidence="7">D-2-hydroxyacid dehydrogenase</fullName>
    </submittedName>
</protein>
<evidence type="ECO:0000256" key="2">
    <source>
        <dbReference type="ARBA" id="ARBA00023002"/>
    </source>
</evidence>
<dbReference type="InterPro" id="IPR036291">
    <property type="entry name" value="NAD(P)-bd_dom_sf"/>
</dbReference>
<evidence type="ECO:0000313" key="8">
    <source>
        <dbReference type="Proteomes" id="UP001652394"/>
    </source>
</evidence>
<dbReference type="InterPro" id="IPR050418">
    <property type="entry name" value="D-iso_2-hydroxyacid_DH_PdxB"/>
</dbReference>
<gene>
    <name evidence="7" type="ORF">OCV51_05490</name>
</gene>
<feature type="domain" description="D-isomer specific 2-hydroxyacid dehydrogenase NAD-binding" evidence="6">
    <location>
        <begin position="109"/>
        <end position="288"/>
    </location>
</feature>
<keyword evidence="2 4" id="KW-0560">Oxidoreductase</keyword>
<dbReference type="SUPFAM" id="SSF51735">
    <property type="entry name" value="NAD(P)-binding Rossmann-fold domains"/>
    <property type="match status" value="1"/>
</dbReference>
<keyword evidence="3" id="KW-0520">NAD</keyword>
<comment type="caution">
    <text evidence="7">The sequence shown here is derived from an EMBL/GenBank/DDBJ whole genome shotgun (WGS) entry which is preliminary data.</text>
</comment>
<dbReference type="Proteomes" id="UP001652394">
    <property type="component" value="Unassembled WGS sequence"/>
</dbReference>
<evidence type="ECO:0000256" key="1">
    <source>
        <dbReference type="ARBA" id="ARBA00005854"/>
    </source>
</evidence>
<dbReference type="PANTHER" id="PTHR43761:SF1">
    <property type="entry name" value="D-ISOMER SPECIFIC 2-HYDROXYACID DEHYDROGENASE CATALYTIC DOMAIN-CONTAINING PROTEIN-RELATED"/>
    <property type="match status" value="1"/>
</dbReference>
<dbReference type="PROSITE" id="PS00065">
    <property type="entry name" value="D_2_HYDROXYACID_DH_1"/>
    <property type="match status" value="1"/>
</dbReference>